<dbReference type="PhylomeDB" id="D7GY98"/>
<reference evidence="1 2" key="1">
    <citation type="journal article" date="2008" name="Nature">
        <title>The genome of the model beetle and pest Tribolium castaneum.</title>
        <authorList>
            <consortium name="Tribolium Genome Sequencing Consortium"/>
            <person name="Richards S."/>
            <person name="Gibbs R.A."/>
            <person name="Weinstock G.M."/>
            <person name="Brown S.J."/>
            <person name="Denell R."/>
            <person name="Beeman R.W."/>
            <person name="Gibbs R."/>
            <person name="Beeman R.W."/>
            <person name="Brown S.J."/>
            <person name="Bucher G."/>
            <person name="Friedrich M."/>
            <person name="Grimmelikhuijzen C.J."/>
            <person name="Klingler M."/>
            <person name="Lorenzen M."/>
            <person name="Richards S."/>
            <person name="Roth S."/>
            <person name="Schroder R."/>
            <person name="Tautz D."/>
            <person name="Zdobnov E.M."/>
            <person name="Muzny D."/>
            <person name="Gibbs R.A."/>
            <person name="Weinstock G.M."/>
            <person name="Attaway T."/>
            <person name="Bell S."/>
            <person name="Buhay C.J."/>
            <person name="Chandrabose M.N."/>
            <person name="Chavez D."/>
            <person name="Clerk-Blankenburg K.P."/>
            <person name="Cree A."/>
            <person name="Dao M."/>
            <person name="Davis C."/>
            <person name="Chacko J."/>
            <person name="Dinh H."/>
            <person name="Dugan-Rocha S."/>
            <person name="Fowler G."/>
            <person name="Garner T.T."/>
            <person name="Garnes J."/>
            <person name="Gnirke A."/>
            <person name="Hawes A."/>
            <person name="Hernandez J."/>
            <person name="Hines S."/>
            <person name="Holder M."/>
            <person name="Hume J."/>
            <person name="Jhangiani S.N."/>
            <person name="Joshi V."/>
            <person name="Khan Z.M."/>
            <person name="Jackson L."/>
            <person name="Kovar C."/>
            <person name="Kowis A."/>
            <person name="Lee S."/>
            <person name="Lewis L.R."/>
            <person name="Margolis J."/>
            <person name="Morgan M."/>
            <person name="Nazareth L.V."/>
            <person name="Nguyen N."/>
            <person name="Okwuonu G."/>
            <person name="Parker D."/>
            <person name="Richards S."/>
            <person name="Ruiz S.J."/>
            <person name="Santibanez J."/>
            <person name="Savard J."/>
            <person name="Scherer S.E."/>
            <person name="Schneider B."/>
            <person name="Sodergren E."/>
            <person name="Tautz D."/>
            <person name="Vattahil S."/>
            <person name="Villasana D."/>
            <person name="White C.S."/>
            <person name="Wright R."/>
            <person name="Park Y."/>
            <person name="Beeman R.W."/>
            <person name="Lord J."/>
            <person name="Oppert B."/>
            <person name="Lorenzen M."/>
            <person name="Brown S."/>
            <person name="Wang L."/>
            <person name="Savard J."/>
            <person name="Tautz D."/>
            <person name="Richards S."/>
            <person name="Weinstock G."/>
            <person name="Gibbs R.A."/>
            <person name="Liu Y."/>
            <person name="Worley K."/>
            <person name="Weinstock G."/>
            <person name="Elsik C.G."/>
            <person name="Reese J.T."/>
            <person name="Elhaik E."/>
            <person name="Landan G."/>
            <person name="Graur D."/>
            <person name="Arensburger P."/>
            <person name="Atkinson P."/>
            <person name="Beeman R.W."/>
            <person name="Beidler J."/>
            <person name="Brown S.J."/>
            <person name="Demuth J.P."/>
            <person name="Drury D.W."/>
            <person name="Du Y.Z."/>
            <person name="Fujiwara H."/>
            <person name="Lorenzen M."/>
            <person name="Maselli V."/>
            <person name="Osanai M."/>
            <person name="Park Y."/>
            <person name="Robertson H.M."/>
            <person name="Tu Z."/>
            <person name="Wang J.J."/>
            <person name="Wang S."/>
            <person name="Richards S."/>
            <person name="Song H."/>
            <person name="Zhang L."/>
            <person name="Sodergren E."/>
            <person name="Werner D."/>
            <person name="Stanke M."/>
            <person name="Morgenstern B."/>
            <person name="Solovyev V."/>
            <person name="Kosarev P."/>
            <person name="Brown G."/>
            <person name="Chen H.C."/>
            <person name="Ermolaeva O."/>
            <person name="Hlavina W."/>
            <person name="Kapustin Y."/>
            <person name="Kiryutin B."/>
            <person name="Kitts P."/>
            <person name="Maglott D."/>
            <person name="Pruitt K."/>
            <person name="Sapojnikov V."/>
            <person name="Souvorov A."/>
            <person name="Mackey A.J."/>
            <person name="Waterhouse R.M."/>
            <person name="Wyder S."/>
            <person name="Zdobnov E.M."/>
            <person name="Zdobnov E.M."/>
            <person name="Wyder S."/>
            <person name="Kriventseva E.V."/>
            <person name="Kadowaki T."/>
            <person name="Bork P."/>
            <person name="Aranda M."/>
            <person name="Bao R."/>
            <person name="Beermann A."/>
            <person name="Berns N."/>
            <person name="Bolognesi R."/>
            <person name="Bonneton F."/>
            <person name="Bopp D."/>
            <person name="Brown S.J."/>
            <person name="Bucher G."/>
            <person name="Butts T."/>
            <person name="Chaumot A."/>
            <person name="Denell R.E."/>
            <person name="Ferrier D.E."/>
            <person name="Friedrich M."/>
            <person name="Gordon C.M."/>
            <person name="Jindra M."/>
            <person name="Klingler M."/>
            <person name="Lan Q."/>
            <person name="Lattorff H.M."/>
            <person name="Laudet V."/>
            <person name="von Levetsow C."/>
            <person name="Liu Z."/>
            <person name="Lutz R."/>
            <person name="Lynch J.A."/>
            <person name="da Fonseca R.N."/>
            <person name="Posnien N."/>
            <person name="Reuter R."/>
            <person name="Roth S."/>
            <person name="Savard J."/>
            <person name="Schinko J.B."/>
            <person name="Schmitt C."/>
            <person name="Schoppmeier M."/>
            <person name="Schroder R."/>
            <person name="Shippy T.D."/>
            <person name="Simonnet F."/>
            <person name="Marques-Souza H."/>
            <person name="Tautz D."/>
            <person name="Tomoyasu Y."/>
            <person name="Trauner J."/>
            <person name="Van der Zee M."/>
            <person name="Vervoort M."/>
            <person name="Wittkopp N."/>
            <person name="Wimmer E.A."/>
            <person name="Yang X."/>
            <person name="Jones A.K."/>
            <person name="Sattelle D.B."/>
            <person name="Ebert P.R."/>
            <person name="Nelson D."/>
            <person name="Scott J.G."/>
            <person name="Beeman R.W."/>
            <person name="Muthukrishnan S."/>
            <person name="Kramer K.J."/>
            <person name="Arakane Y."/>
            <person name="Beeman R.W."/>
            <person name="Zhu Q."/>
            <person name="Hogenkamp D."/>
            <person name="Dixit R."/>
            <person name="Oppert B."/>
            <person name="Jiang H."/>
            <person name="Zou Z."/>
            <person name="Marshall J."/>
            <person name="Elpidina E."/>
            <person name="Vinokurov K."/>
            <person name="Oppert C."/>
            <person name="Zou Z."/>
            <person name="Evans J."/>
            <person name="Lu Z."/>
            <person name="Zhao P."/>
            <person name="Sumathipala N."/>
            <person name="Altincicek B."/>
            <person name="Vilcinskas A."/>
            <person name="Williams M."/>
            <person name="Hultmark D."/>
            <person name="Hetru C."/>
            <person name="Jiang H."/>
            <person name="Grimmelikhuijzen C.J."/>
            <person name="Hauser F."/>
            <person name="Cazzamali G."/>
            <person name="Williamson M."/>
            <person name="Park Y."/>
            <person name="Li B."/>
            <person name="Tanaka Y."/>
            <person name="Predel R."/>
            <person name="Neupert S."/>
            <person name="Schachtner J."/>
            <person name="Verleyen P."/>
            <person name="Raible F."/>
            <person name="Bork P."/>
            <person name="Friedrich M."/>
            <person name="Walden K.K."/>
            <person name="Robertson H.M."/>
            <person name="Angeli S."/>
            <person name="Foret S."/>
            <person name="Bucher G."/>
            <person name="Schuetz S."/>
            <person name="Maleszka R."/>
            <person name="Wimmer E.A."/>
            <person name="Beeman R.W."/>
            <person name="Lorenzen M."/>
            <person name="Tomoyasu Y."/>
            <person name="Miller S.C."/>
            <person name="Grossmann D."/>
            <person name="Bucher G."/>
        </authorList>
    </citation>
    <scope>NUCLEOTIDE SEQUENCE [LARGE SCALE GENOMIC DNA]</scope>
    <source>
        <strain evidence="1 2">Georgia GA2</strain>
    </source>
</reference>
<sequence length="40" mass="4376">MAATWNNEYYIALEGRDLQANAMAVDNSGTYVLLAGYASF</sequence>
<proteinExistence type="predicted"/>
<name>D7GY98_TRICA</name>
<keyword evidence="2" id="KW-1185">Reference proteome</keyword>
<gene>
    <name evidence="1" type="primary">GLEAN_04183</name>
    <name evidence="1" type="ORF">TcasGA2_TC004183</name>
</gene>
<dbReference type="Proteomes" id="UP000007266">
    <property type="component" value="Unassembled WGS sequence"/>
</dbReference>
<evidence type="ECO:0000313" key="1">
    <source>
        <dbReference type="EMBL" id="EFA13328.1"/>
    </source>
</evidence>
<organism evidence="1 2">
    <name type="scientific">Tribolium castaneum</name>
    <name type="common">Red flour beetle</name>
    <dbReference type="NCBI Taxonomy" id="7070"/>
    <lineage>
        <taxon>Eukaryota</taxon>
        <taxon>Metazoa</taxon>
        <taxon>Ecdysozoa</taxon>
        <taxon>Arthropoda</taxon>
        <taxon>Hexapoda</taxon>
        <taxon>Insecta</taxon>
        <taxon>Pterygota</taxon>
        <taxon>Neoptera</taxon>
        <taxon>Endopterygota</taxon>
        <taxon>Coleoptera</taxon>
        <taxon>Polyphaga</taxon>
        <taxon>Cucujiformia</taxon>
        <taxon>Tenebrionidae</taxon>
        <taxon>Tenebrionidae incertae sedis</taxon>
        <taxon>Tribolium</taxon>
    </lineage>
</organism>
<dbReference type="InParanoid" id="D7GY98"/>
<protein>
    <submittedName>
        <fullName evidence="1">Uncharacterized protein</fullName>
    </submittedName>
</protein>
<accession>D7GY98</accession>
<dbReference type="HOGENOM" id="CLU_3300043_0_0_1"/>
<dbReference type="EMBL" id="KQ971898">
    <property type="protein sequence ID" value="EFA13328.1"/>
    <property type="molecule type" value="Genomic_DNA"/>
</dbReference>
<evidence type="ECO:0000313" key="2">
    <source>
        <dbReference type="Proteomes" id="UP000007266"/>
    </source>
</evidence>
<reference evidence="1 2" key="2">
    <citation type="journal article" date="2010" name="Nucleic Acids Res.">
        <title>BeetleBase in 2010: revisions to provide comprehensive genomic information for Tribolium castaneum.</title>
        <authorList>
            <person name="Kim H.S."/>
            <person name="Murphy T."/>
            <person name="Xia J."/>
            <person name="Caragea D."/>
            <person name="Park Y."/>
            <person name="Beeman R.W."/>
            <person name="Lorenzen M.D."/>
            <person name="Butcher S."/>
            <person name="Manak J.R."/>
            <person name="Brown S.J."/>
        </authorList>
    </citation>
    <scope>NUCLEOTIDE SEQUENCE [LARGE SCALE GENOMIC DNA]</scope>
    <source>
        <strain evidence="1 2">Georgia GA2</strain>
    </source>
</reference>
<dbReference type="AlphaFoldDB" id="D7GY98"/>